<evidence type="ECO:0000313" key="3">
    <source>
        <dbReference type="Proteomes" id="UP001652680"/>
    </source>
</evidence>
<accession>A0A6P4FKU0</accession>
<evidence type="ECO:0000313" key="2">
    <source>
        <dbReference type="EnsemblMetazoa" id="XP_016991145.1"/>
    </source>
</evidence>
<proteinExistence type="predicted"/>
<feature type="chain" id="PRO_5028339711" evidence="1">
    <location>
        <begin position="29"/>
        <end position="87"/>
    </location>
</feature>
<reference evidence="3" key="1">
    <citation type="journal article" date="2021" name="Elife">
        <title>Highly contiguous assemblies of 101 drosophilid genomes.</title>
        <authorList>
            <person name="Kim B.Y."/>
            <person name="Wang J.R."/>
            <person name="Miller D.E."/>
            <person name="Barmina O."/>
            <person name="Delaney E."/>
            <person name="Thompson A."/>
            <person name="Comeault A.A."/>
            <person name="Peede D."/>
            <person name="D'Agostino E.R."/>
            <person name="Pelaez J."/>
            <person name="Aguilar J.M."/>
            <person name="Haji D."/>
            <person name="Matsunaga T."/>
            <person name="Armstrong E.E."/>
            <person name="Zych M."/>
            <person name="Ogawa Y."/>
            <person name="Stamenkovic-Radak M."/>
            <person name="Jelic M."/>
            <person name="Veselinovic M.S."/>
            <person name="Tanaskovic M."/>
            <person name="Eric P."/>
            <person name="Gao J.J."/>
            <person name="Katoh T.K."/>
            <person name="Toda M.J."/>
            <person name="Watabe H."/>
            <person name="Watada M."/>
            <person name="Davis J.S."/>
            <person name="Moyle L.C."/>
            <person name="Manoli G."/>
            <person name="Bertolini E."/>
            <person name="Kostal V."/>
            <person name="Hawley R.S."/>
            <person name="Takahashi A."/>
            <person name="Jones C.D."/>
            <person name="Price D.K."/>
            <person name="Whiteman N."/>
            <person name="Kopp A."/>
            <person name="Matute D.R."/>
            <person name="Petrov D.A."/>
        </authorList>
    </citation>
    <scope>NUCLEOTIDE SEQUENCE [LARGE SCALE GENOMIC DNA]</scope>
</reference>
<protein>
    <submittedName>
        <fullName evidence="4">Uncharacterized protein LOC108053080</fullName>
    </submittedName>
</protein>
<dbReference type="Proteomes" id="UP001652680">
    <property type="component" value="Unassembled WGS sequence"/>
</dbReference>
<dbReference type="OrthoDB" id="7830001at2759"/>
<organism evidence="4">
    <name type="scientific">Drosophila rhopaloa</name>
    <name type="common">Fruit fly</name>
    <dbReference type="NCBI Taxonomy" id="1041015"/>
    <lineage>
        <taxon>Eukaryota</taxon>
        <taxon>Metazoa</taxon>
        <taxon>Ecdysozoa</taxon>
        <taxon>Arthropoda</taxon>
        <taxon>Hexapoda</taxon>
        <taxon>Insecta</taxon>
        <taxon>Pterygota</taxon>
        <taxon>Neoptera</taxon>
        <taxon>Endopterygota</taxon>
        <taxon>Diptera</taxon>
        <taxon>Brachycera</taxon>
        <taxon>Muscomorpha</taxon>
        <taxon>Ephydroidea</taxon>
        <taxon>Drosophilidae</taxon>
        <taxon>Drosophila</taxon>
        <taxon>Sophophora</taxon>
    </lineage>
</organism>
<evidence type="ECO:0000313" key="4">
    <source>
        <dbReference type="RefSeq" id="XP_016991145.1"/>
    </source>
</evidence>
<evidence type="ECO:0000256" key="1">
    <source>
        <dbReference type="SAM" id="SignalP"/>
    </source>
</evidence>
<keyword evidence="1" id="KW-0732">Signal</keyword>
<sequence length="87" mass="10099">MRAANGFRVSFFLIFFLLLVFSFGTNLADEVAKDVGSLEPSKFTFWERIVSGVKNYPWKTDKIEKESPETAQRRAVFWQRLTMSTVL</sequence>
<name>A0A6P4FKU0_DRORH</name>
<reference evidence="2" key="3">
    <citation type="submission" date="2025-05" db="UniProtKB">
        <authorList>
            <consortium name="EnsemblMetazoa"/>
        </authorList>
    </citation>
    <scope>IDENTIFICATION</scope>
</reference>
<reference evidence="4" key="2">
    <citation type="submission" date="2025-04" db="UniProtKB">
        <authorList>
            <consortium name="RefSeq"/>
        </authorList>
    </citation>
    <scope>IDENTIFICATION</scope>
</reference>
<gene>
    <name evidence="4" type="primary">LOC108053080</name>
    <name evidence="2" type="synonym">108053080</name>
</gene>
<dbReference type="EnsemblMetazoa" id="XM_017135656.2">
    <property type="protein sequence ID" value="XP_016991145.1"/>
    <property type="gene ID" value="LOC108053080"/>
</dbReference>
<feature type="signal peptide" evidence="1">
    <location>
        <begin position="1"/>
        <end position="28"/>
    </location>
</feature>
<dbReference type="AlphaFoldDB" id="A0A6P4FKU0"/>
<dbReference type="RefSeq" id="XP_016991145.1">
    <property type="nucleotide sequence ID" value="XM_017135656.1"/>
</dbReference>
<dbReference type="GeneID" id="108053080"/>
<keyword evidence="3" id="KW-1185">Reference proteome</keyword>